<feature type="binding site" evidence="16">
    <location>
        <position position="133"/>
    </location>
    <ligand>
        <name>ATP</name>
        <dbReference type="ChEBI" id="CHEBI:30616"/>
    </ligand>
</feature>
<gene>
    <name evidence="16" type="primary">coaX</name>
    <name evidence="17" type="ORF">H9811_09415</name>
</gene>
<evidence type="ECO:0000256" key="14">
    <source>
        <dbReference type="ARBA" id="ARBA00038036"/>
    </source>
</evidence>
<organism evidence="17 18">
    <name type="scientific">Candidatus Gemmiger excrementigallinarum</name>
    <dbReference type="NCBI Taxonomy" id="2838609"/>
    <lineage>
        <taxon>Bacteria</taxon>
        <taxon>Bacillati</taxon>
        <taxon>Bacillota</taxon>
        <taxon>Clostridia</taxon>
        <taxon>Eubacteriales</taxon>
        <taxon>Gemmiger</taxon>
    </lineage>
</organism>
<reference evidence="17" key="1">
    <citation type="journal article" date="2021" name="PeerJ">
        <title>Extensive microbial diversity within the chicken gut microbiome revealed by metagenomics and culture.</title>
        <authorList>
            <person name="Gilroy R."/>
            <person name="Ravi A."/>
            <person name="Getino M."/>
            <person name="Pursley I."/>
            <person name="Horton D.L."/>
            <person name="Alikhan N.F."/>
            <person name="Baker D."/>
            <person name="Gharbi K."/>
            <person name="Hall N."/>
            <person name="Watson M."/>
            <person name="Adriaenssens E.M."/>
            <person name="Foster-Nyarko E."/>
            <person name="Jarju S."/>
            <person name="Secka A."/>
            <person name="Antonio M."/>
            <person name="Oren A."/>
            <person name="Chaudhuri R.R."/>
            <person name="La Ragione R."/>
            <person name="Hildebrand F."/>
            <person name="Pallen M.J."/>
        </authorList>
    </citation>
    <scope>NUCLEOTIDE SEQUENCE</scope>
    <source>
        <strain evidence="17">ChiSxjej1B13-11774</strain>
    </source>
</reference>
<dbReference type="GO" id="GO:0005524">
    <property type="term" value="F:ATP binding"/>
    <property type="evidence" value="ECO:0007669"/>
    <property type="project" value="UniProtKB-UniRule"/>
</dbReference>
<evidence type="ECO:0000256" key="3">
    <source>
        <dbReference type="ARBA" id="ARBA00004496"/>
    </source>
</evidence>
<comment type="similarity">
    <text evidence="14 16">Belongs to the type III pantothenate kinase family.</text>
</comment>
<evidence type="ECO:0000256" key="11">
    <source>
        <dbReference type="ARBA" id="ARBA00022840"/>
    </source>
</evidence>
<dbReference type="SUPFAM" id="SSF53067">
    <property type="entry name" value="Actin-like ATPase domain"/>
    <property type="match status" value="2"/>
</dbReference>
<dbReference type="InterPro" id="IPR043129">
    <property type="entry name" value="ATPase_NBD"/>
</dbReference>
<evidence type="ECO:0000256" key="13">
    <source>
        <dbReference type="ARBA" id="ARBA00022993"/>
    </source>
</evidence>
<dbReference type="CDD" id="cd24015">
    <property type="entry name" value="ASKHA_NBD_PanK-III"/>
    <property type="match status" value="1"/>
</dbReference>
<feature type="binding site" evidence="16">
    <location>
        <begin position="6"/>
        <end position="13"/>
    </location>
    <ligand>
        <name>ATP</name>
        <dbReference type="ChEBI" id="CHEBI:30616"/>
    </ligand>
</feature>
<dbReference type="HAMAP" id="MF_01274">
    <property type="entry name" value="Pantothen_kinase_3"/>
    <property type="match status" value="1"/>
</dbReference>
<evidence type="ECO:0000256" key="2">
    <source>
        <dbReference type="ARBA" id="ARBA00001958"/>
    </source>
</evidence>
<keyword evidence="11 16" id="KW-0067">ATP-binding</keyword>
<evidence type="ECO:0000256" key="7">
    <source>
        <dbReference type="ARBA" id="ARBA00022490"/>
    </source>
</evidence>
<keyword evidence="13 16" id="KW-0173">Coenzyme A biosynthesis</keyword>
<dbReference type="PANTHER" id="PTHR34265">
    <property type="entry name" value="TYPE III PANTOTHENATE KINASE"/>
    <property type="match status" value="1"/>
</dbReference>
<comment type="subcellular location">
    <subcellularLocation>
        <location evidence="3 16">Cytoplasm</location>
    </subcellularLocation>
</comment>
<evidence type="ECO:0000313" key="17">
    <source>
        <dbReference type="EMBL" id="HIZ42766.1"/>
    </source>
</evidence>
<proteinExistence type="inferred from homology"/>
<dbReference type="InterPro" id="IPR004619">
    <property type="entry name" value="Type_III_PanK"/>
</dbReference>
<comment type="cofactor">
    <cofactor evidence="2">
        <name>K(+)</name>
        <dbReference type="ChEBI" id="CHEBI:29103"/>
    </cofactor>
</comment>
<evidence type="ECO:0000256" key="16">
    <source>
        <dbReference type="HAMAP-Rule" id="MF_01274"/>
    </source>
</evidence>
<dbReference type="AlphaFoldDB" id="A0A9D2ESQ0"/>
<feature type="binding site" evidence="16">
    <location>
        <position position="186"/>
    </location>
    <ligand>
        <name>substrate</name>
    </ligand>
</feature>
<keyword evidence="7 16" id="KW-0963">Cytoplasm</keyword>
<dbReference type="EC" id="2.7.1.33" evidence="6 16"/>
<dbReference type="GO" id="GO:0005737">
    <property type="term" value="C:cytoplasm"/>
    <property type="evidence" value="ECO:0007669"/>
    <property type="project" value="UniProtKB-SubCell"/>
</dbReference>
<evidence type="ECO:0000256" key="4">
    <source>
        <dbReference type="ARBA" id="ARBA00005225"/>
    </source>
</evidence>
<comment type="pathway">
    <text evidence="4 16">Cofactor biosynthesis; coenzyme A biosynthesis; CoA from (R)-pantothenate: step 1/5.</text>
</comment>
<comment type="function">
    <text evidence="16">Catalyzes the phosphorylation of pantothenate (Pan), the first step in CoA biosynthesis.</text>
</comment>
<protein>
    <recommendedName>
        <fullName evidence="15 16">Type III pantothenate kinase</fullName>
        <ecNumber evidence="6 16">2.7.1.33</ecNumber>
    </recommendedName>
    <alternativeName>
        <fullName evidence="16">PanK-III</fullName>
    </alternativeName>
    <alternativeName>
        <fullName evidence="16">Pantothenic acid kinase</fullName>
    </alternativeName>
</protein>
<evidence type="ECO:0000256" key="15">
    <source>
        <dbReference type="ARBA" id="ARBA00040883"/>
    </source>
</evidence>
<evidence type="ECO:0000256" key="10">
    <source>
        <dbReference type="ARBA" id="ARBA00022777"/>
    </source>
</evidence>
<reference evidence="17" key="2">
    <citation type="submission" date="2021-04" db="EMBL/GenBank/DDBJ databases">
        <authorList>
            <person name="Gilroy R."/>
        </authorList>
    </citation>
    <scope>NUCLEOTIDE SEQUENCE</scope>
    <source>
        <strain evidence="17">ChiSxjej1B13-11774</strain>
    </source>
</reference>
<name>A0A9D2ESQ0_9FIRM</name>
<evidence type="ECO:0000256" key="6">
    <source>
        <dbReference type="ARBA" id="ARBA00012102"/>
    </source>
</evidence>
<dbReference type="Proteomes" id="UP000824048">
    <property type="component" value="Unassembled WGS sequence"/>
</dbReference>
<evidence type="ECO:0000313" key="18">
    <source>
        <dbReference type="Proteomes" id="UP000824048"/>
    </source>
</evidence>
<keyword evidence="12 16" id="KW-0630">Potassium</keyword>
<dbReference type="Gene3D" id="3.30.420.40">
    <property type="match status" value="2"/>
</dbReference>
<keyword evidence="9 16" id="KW-0547">Nucleotide-binding</keyword>
<dbReference type="NCBIfam" id="TIGR00671">
    <property type="entry name" value="baf"/>
    <property type="match status" value="1"/>
</dbReference>
<keyword evidence="10 16" id="KW-0418">Kinase</keyword>
<dbReference type="PANTHER" id="PTHR34265:SF1">
    <property type="entry name" value="TYPE III PANTOTHENATE KINASE"/>
    <property type="match status" value="1"/>
</dbReference>
<dbReference type="Pfam" id="PF03309">
    <property type="entry name" value="Pan_kinase"/>
    <property type="match status" value="1"/>
</dbReference>
<sequence>MILALNIGNSNITFGSYTKDGKLVFSSRLFADTALSSDELLYKMVNMLALYGAEPQEVTDVIFSSVVPALTPRMREALRKMCEAPIMEVGPGLKSGVRIRMDNPAQLGGELLCAVVGALQRHTPPLVVANFDTAISMLAVDAEGALVGGAILPGPQLSLAALVKNTAQLPQVELDARPKRMLGANTADCLHSGMVHGTAAMVDGMVENFRAVLKAPEAPLAATGTLPRSVQAACRTPIDYRETLILDGLYTIWQRNARR</sequence>
<evidence type="ECO:0000256" key="9">
    <source>
        <dbReference type="ARBA" id="ARBA00022741"/>
    </source>
</evidence>
<evidence type="ECO:0000256" key="1">
    <source>
        <dbReference type="ARBA" id="ARBA00001206"/>
    </source>
</evidence>
<evidence type="ECO:0000256" key="12">
    <source>
        <dbReference type="ARBA" id="ARBA00022958"/>
    </source>
</evidence>
<comment type="subunit">
    <text evidence="5 16">Homodimer.</text>
</comment>
<comment type="caution">
    <text evidence="17">The sequence shown here is derived from an EMBL/GenBank/DDBJ whole genome shotgun (WGS) entry which is preliminary data.</text>
</comment>
<dbReference type="GO" id="GO:0015937">
    <property type="term" value="P:coenzyme A biosynthetic process"/>
    <property type="evidence" value="ECO:0007669"/>
    <property type="project" value="UniProtKB-UniRule"/>
</dbReference>
<keyword evidence="8 16" id="KW-0808">Transferase</keyword>
<accession>A0A9D2ESQ0</accession>
<comment type="cofactor">
    <cofactor evidence="16">
        <name>NH4(+)</name>
        <dbReference type="ChEBI" id="CHEBI:28938"/>
    </cofactor>
    <cofactor evidence="16">
        <name>K(+)</name>
        <dbReference type="ChEBI" id="CHEBI:29103"/>
    </cofactor>
    <text evidence="16">A monovalent cation. Ammonium or potassium.</text>
</comment>
<dbReference type="GO" id="GO:0004594">
    <property type="term" value="F:pantothenate kinase activity"/>
    <property type="evidence" value="ECO:0007669"/>
    <property type="project" value="UniProtKB-UniRule"/>
</dbReference>
<comment type="caution">
    <text evidence="16">Lacks conserved residue(s) required for the propagation of feature annotation.</text>
</comment>
<comment type="catalytic activity">
    <reaction evidence="1 16">
        <text>(R)-pantothenate + ATP = (R)-4'-phosphopantothenate + ADP + H(+)</text>
        <dbReference type="Rhea" id="RHEA:16373"/>
        <dbReference type="ChEBI" id="CHEBI:10986"/>
        <dbReference type="ChEBI" id="CHEBI:15378"/>
        <dbReference type="ChEBI" id="CHEBI:29032"/>
        <dbReference type="ChEBI" id="CHEBI:30616"/>
        <dbReference type="ChEBI" id="CHEBI:456216"/>
        <dbReference type="EC" id="2.7.1.33"/>
    </reaction>
</comment>
<evidence type="ECO:0000256" key="8">
    <source>
        <dbReference type="ARBA" id="ARBA00022679"/>
    </source>
</evidence>
<evidence type="ECO:0000256" key="5">
    <source>
        <dbReference type="ARBA" id="ARBA00011738"/>
    </source>
</evidence>
<dbReference type="EMBL" id="DXBP01000056">
    <property type="protein sequence ID" value="HIZ42766.1"/>
    <property type="molecule type" value="Genomic_DNA"/>
</dbReference>